<keyword evidence="5 13" id="KW-0418">Kinase</keyword>
<dbReference type="InterPro" id="IPR000719">
    <property type="entry name" value="Prot_kinase_dom"/>
</dbReference>
<organism evidence="13 14">
    <name type="scientific">Mycena alexandri</name>
    <dbReference type="NCBI Taxonomy" id="1745969"/>
    <lineage>
        <taxon>Eukaryota</taxon>
        <taxon>Fungi</taxon>
        <taxon>Dikarya</taxon>
        <taxon>Basidiomycota</taxon>
        <taxon>Agaricomycotina</taxon>
        <taxon>Agaricomycetes</taxon>
        <taxon>Agaricomycetidae</taxon>
        <taxon>Agaricales</taxon>
        <taxon>Marasmiineae</taxon>
        <taxon>Mycenaceae</taxon>
        <taxon>Mycena</taxon>
    </lineage>
</organism>
<dbReference type="Gene3D" id="1.10.510.10">
    <property type="entry name" value="Transferase(Phosphotransferase) domain 1"/>
    <property type="match status" value="1"/>
</dbReference>
<dbReference type="GO" id="GO:0004691">
    <property type="term" value="F:cAMP-dependent protein kinase activity"/>
    <property type="evidence" value="ECO:0007669"/>
    <property type="project" value="UniProtKB-EC"/>
</dbReference>
<dbReference type="GO" id="GO:0005524">
    <property type="term" value="F:ATP binding"/>
    <property type="evidence" value="ECO:0007669"/>
    <property type="project" value="UniProtKB-UniRule"/>
</dbReference>
<dbReference type="InterPro" id="IPR008271">
    <property type="entry name" value="Ser/Thr_kinase_AS"/>
</dbReference>
<keyword evidence="2 10" id="KW-0723">Serine/threonine-protein kinase</keyword>
<comment type="caution">
    <text evidence="13">The sequence shown here is derived from an EMBL/GenBank/DDBJ whole genome shotgun (WGS) entry which is preliminary data.</text>
</comment>
<dbReference type="AlphaFoldDB" id="A0AAD6WX09"/>
<dbReference type="PANTHER" id="PTHR24353">
    <property type="entry name" value="CYCLIC NUCLEOTIDE-DEPENDENT PROTEIN KINASE"/>
    <property type="match status" value="1"/>
</dbReference>
<evidence type="ECO:0000256" key="9">
    <source>
        <dbReference type="PROSITE-ProRule" id="PRU10141"/>
    </source>
</evidence>
<dbReference type="Pfam" id="PF00069">
    <property type="entry name" value="Pkinase"/>
    <property type="match status" value="1"/>
</dbReference>
<feature type="binding site" evidence="9">
    <location>
        <position position="119"/>
    </location>
    <ligand>
        <name>ATP</name>
        <dbReference type="ChEBI" id="CHEBI:30616"/>
    </ligand>
</feature>
<evidence type="ECO:0000256" key="2">
    <source>
        <dbReference type="ARBA" id="ARBA00022527"/>
    </source>
</evidence>
<evidence type="ECO:0000256" key="1">
    <source>
        <dbReference type="ARBA" id="ARBA00012444"/>
    </source>
</evidence>
<keyword evidence="6 9" id="KW-0067">ATP-binding</keyword>
<comment type="similarity">
    <text evidence="10">Belongs to the protein kinase superfamily.</text>
</comment>
<gene>
    <name evidence="13" type="ORF">C8F04DRAFT_1132033</name>
</gene>
<dbReference type="Gene3D" id="3.30.200.20">
    <property type="entry name" value="Phosphorylase Kinase, domain 1"/>
    <property type="match status" value="1"/>
</dbReference>
<evidence type="ECO:0000256" key="5">
    <source>
        <dbReference type="ARBA" id="ARBA00022777"/>
    </source>
</evidence>
<dbReference type="EMBL" id="JARJCM010000172">
    <property type="protein sequence ID" value="KAJ7024294.1"/>
    <property type="molecule type" value="Genomic_DNA"/>
</dbReference>
<feature type="domain" description="Protein kinase" evidence="12">
    <location>
        <begin position="84"/>
        <end position="365"/>
    </location>
</feature>
<dbReference type="Proteomes" id="UP001218188">
    <property type="component" value="Unassembled WGS sequence"/>
</dbReference>
<proteinExistence type="inferred from homology"/>
<keyword evidence="4 9" id="KW-0547">Nucleotide-binding</keyword>
<comment type="catalytic activity">
    <reaction evidence="8">
        <text>L-seryl-[protein] + ATP = O-phospho-L-seryl-[protein] + ADP + H(+)</text>
        <dbReference type="Rhea" id="RHEA:17989"/>
        <dbReference type="Rhea" id="RHEA-COMP:9863"/>
        <dbReference type="Rhea" id="RHEA-COMP:11604"/>
        <dbReference type="ChEBI" id="CHEBI:15378"/>
        <dbReference type="ChEBI" id="CHEBI:29999"/>
        <dbReference type="ChEBI" id="CHEBI:30616"/>
        <dbReference type="ChEBI" id="CHEBI:83421"/>
        <dbReference type="ChEBI" id="CHEBI:456216"/>
        <dbReference type="EC" id="2.7.11.11"/>
    </reaction>
</comment>
<keyword evidence="3" id="KW-0808">Transferase</keyword>
<dbReference type="InterPro" id="IPR011009">
    <property type="entry name" value="Kinase-like_dom_sf"/>
</dbReference>
<feature type="region of interest" description="Disordered" evidence="11">
    <location>
        <begin position="1"/>
        <end position="32"/>
    </location>
</feature>
<dbReference type="PROSITE" id="PS50011">
    <property type="entry name" value="PROTEIN_KINASE_DOM"/>
    <property type="match status" value="1"/>
</dbReference>
<evidence type="ECO:0000259" key="12">
    <source>
        <dbReference type="PROSITE" id="PS50011"/>
    </source>
</evidence>
<evidence type="ECO:0000256" key="11">
    <source>
        <dbReference type="SAM" id="MobiDB-lite"/>
    </source>
</evidence>
<evidence type="ECO:0000256" key="7">
    <source>
        <dbReference type="ARBA" id="ARBA00047292"/>
    </source>
</evidence>
<evidence type="ECO:0000313" key="14">
    <source>
        <dbReference type="Proteomes" id="UP001218188"/>
    </source>
</evidence>
<dbReference type="EC" id="2.7.11.11" evidence="1"/>
<sequence>MAPIRSAPIVSKDKPYSNKRDPRPPTGYNLKRKTHGLTAGAEFKAFYQNTHDGPEPYHFPLPLPVPEGIRPADPRGPPLALSDLECIRLLGDGANGHVLLVQTRQRAVPKLFALKAVKKKDLRQRETGTPGDTGTISRERRALVDMPWNPFISGLLQTFHDDRNVYMMIEYSPCGGFRELMRSRDPLPPADILFYFANIVCGLEFLEKYEIAHRDLKPGNIVVGADGYLSLCDFGAAKTNIDGPSMDTWIGEGTPAYQAPECISAKGQSPHLRYGTAVDWWSAGVILFEMATGQLPFEPSNMRAEADHPSATKFWKVVMGSPVRWPTNAQVGRKLKSLIKGLLTVNANKRLGAHGALDIMEHPWLATVDWTKMRRKRYIPPRLGISVTSMSSRTKALNPKHYPGLHFAN</sequence>
<evidence type="ECO:0000256" key="10">
    <source>
        <dbReference type="RuleBase" id="RU000304"/>
    </source>
</evidence>
<dbReference type="GO" id="GO:0005952">
    <property type="term" value="C:cAMP-dependent protein kinase complex"/>
    <property type="evidence" value="ECO:0007669"/>
    <property type="project" value="TreeGrafter"/>
</dbReference>
<feature type="compositionally biased region" description="Basic and acidic residues" evidence="11">
    <location>
        <begin position="11"/>
        <end position="23"/>
    </location>
</feature>
<reference evidence="13" key="1">
    <citation type="submission" date="2023-03" db="EMBL/GenBank/DDBJ databases">
        <title>Massive genome expansion in bonnet fungi (Mycena s.s.) driven by repeated elements and novel gene families across ecological guilds.</title>
        <authorList>
            <consortium name="Lawrence Berkeley National Laboratory"/>
            <person name="Harder C.B."/>
            <person name="Miyauchi S."/>
            <person name="Viragh M."/>
            <person name="Kuo A."/>
            <person name="Thoen E."/>
            <person name="Andreopoulos B."/>
            <person name="Lu D."/>
            <person name="Skrede I."/>
            <person name="Drula E."/>
            <person name="Henrissat B."/>
            <person name="Morin E."/>
            <person name="Kohler A."/>
            <person name="Barry K."/>
            <person name="LaButti K."/>
            <person name="Morin E."/>
            <person name="Salamov A."/>
            <person name="Lipzen A."/>
            <person name="Mereny Z."/>
            <person name="Hegedus B."/>
            <person name="Baldrian P."/>
            <person name="Stursova M."/>
            <person name="Weitz H."/>
            <person name="Taylor A."/>
            <person name="Grigoriev I.V."/>
            <person name="Nagy L.G."/>
            <person name="Martin F."/>
            <person name="Kauserud H."/>
        </authorList>
    </citation>
    <scope>NUCLEOTIDE SEQUENCE</scope>
    <source>
        <strain evidence="13">CBHHK200</strain>
    </source>
</reference>
<name>A0AAD6WX09_9AGAR</name>
<evidence type="ECO:0000256" key="4">
    <source>
        <dbReference type="ARBA" id="ARBA00022741"/>
    </source>
</evidence>
<evidence type="ECO:0000256" key="3">
    <source>
        <dbReference type="ARBA" id="ARBA00022679"/>
    </source>
</evidence>
<dbReference type="InterPro" id="IPR017441">
    <property type="entry name" value="Protein_kinase_ATP_BS"/>
</dbReference>
<dbReference type="PANTHER" id="PTHR24353:SF143">
    <property type="entry name" value="PROTEIN KINASE DOMAIN-CONTAINING PROTEIN"/>
    <property type="match status" value="1"/>
</dbReference>
<dbReference type="PROSITE" id="PS00107">
    <property type="entry name" value="PROTEIN_KINASE_ATP"/>
    <property type="match status" value="1"/>
</dbReference>
<dbReference type="SMART" id="SM00220">
    <property type="entry name" value="S_TKc"/>
    <property type="match status" value="1"/>
</dbReference>
<protein>
    <recommendedName>
        <fullName evidence="1">cAMP-dependent protein kinase</fullName>
        <ecNumber evidence="1">2.7.11.11</ecNumber>
    </recommendedName>
</protein>
<dbReference type="PROSITE" id="PS00108">
    <property type="entry name" value="PROTEIN_KINASE_ST"/>
    <property type="match status" value="1"/>
</dbReference>
<comment type="catalytic activity">
    <reaction evidence="7">
        <text>L-threonyl-[protein] + ATP = O-phospho-L-threonyl-[protein] + ADP + H(+)</text>
        <dbReference type="Rhea" id="RHEA:46608"/>
        <dbReference type="Rhea" id="RHEA-COMP:11060"/>
        <dbReference type="Rhea" id="RHEA-COMP:11605"/>
        <dbReference type="ChEBI" id="CHEBI:15378"/>
        <dbReference type="ChEBI" id="CHEBI:30013"/>
        <dbReference type="ChEBI" id="CHEBI:30616"/>
        <dbReference type="ChEBI" id="CHEBI:61977"/>
        <dbReference type="ChEBI" id="CHEBI:456216"/>
        <dbReference type="EC" id="2.7.11.11"/>
    </reaction>
</comment>
<keyword evidence="14" id="KW-1185">Reference proteome</keyword>
<evidence type="ECO:0000256" key="8">
    <source>
        <dbReference type="ARBA" id="ARBA00047454"/>
    </source>
</evidence>
<accession>A0AAD6WX09</accession>
<evidence type="ECO:0000256" key="6">
    <source>
        <dbReference type="ARBA" id="ARBA00022840"/>
    </source>
</evidence>
<evidence type="ECO:0000313" key="13">
    <source>
        <dbReference type="EMBL" id="KAJ7024294.1"/>
    </source>
</evidence>
<dbReference type="SUPFAM" id="SSF56112">
    <property type="entry name" value="Protein kinase-like (PK-like)"/>
    <property type="match status" value="1"/>
</dbReference>